<dbReference type="InParanoid" id="A0A5C3NZ82"/>
<evidence type="ECO:0000256" key="1">
    <source>
        <dbReference type="SAM" id="MobiDB-lite"/>
    </source>
</evidence>
<gene>
    <name evidence="2" type="ORF">K466DRAFT_297762</name>
</gene>
<organism evidence="2 3">
    <name type="scientific">Polyporus arcularius HHB13444</name>
    <dbReference type="NCBI Taxonomy" id="1314778"/>
    <lineage>
        <taxon>Eukaryota</taxon>
        <taxon>Fungi</taxon>
        <taxon>Dikarya</taxon>
        <taxon>Basidiomycota</taxon>
        <taxon>Agaricomycotina</taxon>
        <taxon>Agaricomycetes</taxon>
        <taxon>Polyporales</taxon>
        <taxon>Polyporaceae</taxon>
        <taxon>Polyporus</taxon>
    </lineage>
</organism>
<evidence type="ECO:0000313" key="2">
    <source>
        <dbReference type="EMBL" id="TFK82551.1"/>
    </source>
</evidence>
<reference evidence="2 3" key="1">
    <citation type="journal article" date="2019" name="Nat. Ecol. Evol.">
        <title>Megaphylogeny resolves global patterns of mushroom evolution.</title>
        <authorList>
            <person name="Varga T."/>
            <person name="Krizsan K."/>
            <person name="Foldi C."/>
            <person name="Dima B."/>
            <person name="Sanchez-Garcia M."/>
            <person name="Sanchez-Ramirez S."/>
            <person name="Szollosi G.J."/>
            <person name="Szarkandi J.G."/>
            <person name="Papp V."/>
            <person name="Albert L."/>
            <person name="Andreopoulos W."/>
            <person name="Angelini C."/>
            <person name="Antonin V."/>
            <person name="Barry K.W."/>
            <person name="Bougher N.L."/>
            <person name="Buchanan P."/>
            <person name="Buyck B."/>
            <person name="Bense V."/>
            <person name="Catcheside P."/>
            <person name="Chovatia M."/>
            <person name="Cooper J."/>
            <person name="Damon W."/>
            <person name="Desjardin D."/>
            <person name="Finy P."/>
            <person name="Geml J."/>
            <person name="Haridas S."/>
            <person name="Hughes K."/>
            <person name="Justo A."/>
            <person name="Karasinski D."/>
            <person name="Kautmanova I."/>
            <person name="Kiss B."/>
            <person name="Kocsube S."/>
            <person name="Kotiranta H."/>
            <person name="LaButti K.M."/>
            <person name="Lechner B.E."/>
            <person name="Liimatainen K."/>
            <person name="Lipzen A."/>
            <person name="Lukacs Z."/>
            <person name="Mihaltcheva S."/>
            <person name="Morgado L.N."/>
            <person name="Niskanen T."/>
            <person name="Noordeloos M.E."/>
            <person name="Ohm R.A."/>
            <person name="Ortiz-Santana B."/>
            <person name="Ovrebo C."/>
            <person name="Racz N."/>
            <person name="Riley R."/>
            <person name="Savchenko A."/>
            <person name="Shiryaev A."/>
            <person name="Soop K."/>
            <person name="Spirin V."/>
            <person name="Szebenyi C."/>
            <person name="Tomsovsky M."/>
            <person name="Tulloss R.E."/>
            <person name="Uehling J."/>
            <person name="Grigoriev I.V."/>
            <person name="Vagvolgyi C."/>
            <person name="Papp T."/>
            <person name="Martin F.M."/>
            <person name="Miettinen O."/>
            <person name="Hibbett D.S."/>
            <person name="Nagy L.G."/>
        </authorList>
    </citation>
    <scope>NUCLEOTIDE SEQUENCE [LARGE SCALE GENOMIC DNA]</scope>
    <source>
        <strain evidence="2 3">HHB13444</strain>
    </source>
</reference>
<dbReference type="EMBL" id="ML211473">
    <property type="protein sequence ID" value="TFK82551.1"/>
    <property type="molecule type" value="Genomic_DNA"/>
</dbReference>
<feature type="compositionally biased region" description="Polar residues" evidence="1">
    <location>
        <begin position="26"/>
        <end position="39"/>
    </location>
</feature>
<accession>A0A5C3NZ82</accession>
<protein>
    <submittedName>
        <fullName evidence="2">Uncharacterized protein</fullName>
    </submittedName>
</protein>
<keyword evidence="3" id="KW-1185">Reference proteome</keyword>
<dbReference type="AlphaFoldDB" id="A0A5C3NZ82"/>
<name>A0A5C3NZ82_9APHY</name>
<evidence type="ECO:0000313" key="3">
    <source>
        <dbReference type="Proteomes" id="UP000308197"/>
    </source>
</evidence>
<sequence>MSGSLESGPRLYVLPQPAGQPGHNATKLNNGERSSPRTPQHSKDRSAISWACTGAHTAIVSNIRRRACSSLPQRRRRSSMSSRCVLSDLGLRPHPPKISLFGLPCGGSGVSGSHRPLVACRWVVIYVRLCRPHATSDERSSTIACTAVATHQHSLSIQTSDLRPRPGVEGQ</sequence>
<proteinExistence type="predicted"/>
<dbReference type="Proteomes" id="UP000308197">
    <property type="component" value="Unassembled WGS sequence"/>
</dbReference>
<feature type="region of interest" description="Disordered" evidence="1">
    <location>
        <begin position="1"/>
        <end position="46"/>
    </location>
</feature>